<name>A0A645GGV6_9ZZZZ</name>
<comment type="caution">
    <text evidence="1">The sequence shown here is derived from an EMBL/GenBank/DDBJ whole genome shotgun (WGS) entry which is preliminary data.</text>
</comment>
<accession>A0A645GGV6</accession>
<gene>
    <name evidence="1" type="ORF">SDC9_172789</name>
</gene>
<dbReference type="AlphaFoldDB" id="A0A645GGV6"/>
<sequence length="194" mass="21047">MGTISTGIADHIQLGAGDLAIFDGHLVVHDLRVAAARAGKFLLAGVLHTYWPASGQGQVGTQVFQQHFLFIAKTAADARFNDAYLLDWKSDERGHHAAHVERHLGAGTDHQAVIFIPPGNTHMRFQMGMLLSLGAVLGRIYVVCLGKGFLNITTLGFNMLHNIVGAVIDAHGIRFVVDDGGTVLYGVFRVHHHR</sequence>
<evidence type="ECO:0000313" key="1">
    <source>
        <dbReference type="EMBL" id="MPN25380.1"/>
    </source>
</evidence>
<dbReference type="EMBL" id="VSSQ01074537">
    <property type="protein sequence ID" value="MPN25380.1"/>
    <property type="molecule type" value="Genomic_DNA"/>
</dbReference>
<organism evidence="1">
    <name type="scientific">bioreactor metagenome</name>
    <dbReference type="NCBI Taxonomy" id="1076179"/>
    <lineage>
        <taxon>unclassified sequences</taxon>
        <taxon>metagenomes</taxon>
        <taxon>ecological metagenomes</taxon>
    </lineage>
</organism>
<protein>
    <submittedName>
        <fullName evidence="1">Uncharacterized protein</fullName>
    </submittedName>
</protein>
<proteinExistence type="predicted"/>
<reference evidence="1" key="1">
    <citation type="submission" date="2019-08" db="EMBL/GenBank/DDBJ databases">
        <authorList>
            <person name="Kucharzyk K."/>
            <person name="Murdoch R.W."/>
            <person name="Higgins S."/>
            <person name="Loffler F."/>
        </authorList>
    </citation>
    <scope>NUCLEOTIDE SEQUENCE</scope>
</reference>